<dbReference type="AlphaFoldDB" id="A0AAD3XUD9"/>
<reference evidence="2" key="1">
    <citation type="submission" date="2023-05" db="EMBL/GenBank/DDBJ databases">
        <title>Nepenthes gracilis genome sequencing.</title>
        <authorList>
            <person name="Fukushima K."/>
        </authorList>
    </citation>
    <scope>NUCLEOTIDE SEQUENCE</scope>
    <source>
        <strain evidence="2">SING2019-196</strain>
    </source>
</reference>
<dbReference type="EMBL" id="BSYO01000018">
    <property type="protein sequence ID" value="GMH17608.1"/>
    <property type="molecule type" value="Genomic_DNA"/>
</dbReference>
<evidence type="ECO:0000256" key="1">
    <source>
        <dbReference type="ARBA" id="ARBA00022853"/>
    </source>
</evidence>
<dbReference type="GO" id="GO:0006325">
    <property type="term" value="P:chromatin organization"/>
    <property type="evidence" value="ECO:0007669"/>
    <property type="project" value="UniProtKB-KW"/>
</dbReference>
<dbReference type="Gene3D" id="3.40.800.20">
    <property type="entry name" value="Histone deacetylase domain"/>
    <property type="match status" value="1"/>
</dbReference>
<evidence type="ECO:0000313" key="2">
    <source>
        <dbReference type="EMBL" id="GMH17608.1"/>
    </source>
</evidence>
<name>A0AAD3XUD9_NEPGR</name>
<proteinExistence type="predicted"/>
<keyword evidence="3" id="KW-1185">Reference proteome</keyword>
<sequence length="113" mass="12683">MAKEEKLPKVKVDSIEDELIEFAHGKIVLALEGGSDLHSLANSVLSAWKYSLDGKPILGSSQSYSYTFQSTWQVIETVRRKMSSYWPNLAKELPKKLMSYKALPSQFGDVNSD</sequence>
<gene>
    <name evidence="2" type="ORF">Nepgr_019449</name>
</gene>
<comment type="caution">
    <text evidence="2">The sequence shown here is derived from an EMBL/GenBank/DDBJ whole genome shotgun (WGS) entry which is preliminary data.</text>
</comment>
<dbReference type="Proteomes" id="UP001279734">
    <property type="component" value="Unassembled WGS sequence"/>
</dbReference>
<keyword evidence="1" id="KW-0156">Chromatin regulator</keyword>
<evidence type="ECO:0000313" key="3">
    <source>
        <dbReference type="Proteomes" id="UP001279734"/>
    </source>
</evidence>
<dbReference type="InterPro" id="IPR037138">
    <property type="entry name" value="His_deacetylse_dom_sf"/>
</dbReference>
<organism evidence="2 3">
    <name type="scientific">Nepenthes gracilis</name>
    <name type="common">Slender pitcher plant</name>
    <dbReference type="NCBI Taxonomy" id="150966"/>
    <lineage>
        <taxon>Eukaryota</taxon>
        <taxon>Viridiplantae</taxon>
        <taxon>Streptophyta</taxon>
        <taxon>Embryophyta</taxon>
        <taxon>Tracheophyta</taxon>
        <taxon>Spermatophyta</taxon>
        <taxon>Magnoliopsida</taxon>
        <taxon>eudicotyledons</taxon>
        <taxon>Gunneridae</taxon>
        <taxon>Pentapetalae</taxon>
        <taxon>Caryophyllales</taxon>
        <taxon>Nepenthaceae</taxon>
        <taxon>Nepenthes</taxon>
    </lineage>
</organism>
<protein>
    <submittedName>
        <fullName evidence="2">Uncharacterized protein</fullName>
    </submittedName>
</protein>
<accession>A0AAD3XUD9</accession>